<keyword evidence="1" id="KW-0238">DNA-binding</keyword>
<gene>
    <name evidence="3" type="ORF">E5F87_09285</name>
</gene>
<dbReference type="InterPro" id="IPR001387">
    <property type="entry name" value="Cro/C1-type_HTH"/>
</dbReference>
<dbReference type="GO" id="GO:0003677">
    <property type="term" value="F:DNA binding"/>
    <property type="evidence" value="ECO:0007669"/>
    <property type="project" value="UniProtKB-KW"/>
</dbReference>
<feature type="domain" description="HTH cro/C1-type" evidence="2">
    <location>
        <begin position="5"/>
        <end position="60"/>
    </location>
</feature>
<protein>
    <submittedName>
        <fullName evidence="3">XRE family transcriptional regulator</fullName>
    </submittedName>
</protein>
<dbReference type="AlphaFoldDB" id="A0A3M6SJH1"/>
<dbReference type="InterPro" id="IPR010982">
    <property type="entry name" value="Lambda_DNA-bd_dom_sf"/>
</dbReference>
<comment type="caution">
    <text evidence="3">The sequence shown here is derived from an EMBL/GenBank/DDBJ whole genome shotgun (WGS) entry which is preliminary data.</text>
</comment>
<sequence>MQSRLYDLRKHVKGMTQQQMADYLNISVKAYRDKENGKNQFTQDEMFAISKLFDLNIDTIFLPRKFHIGTKG</sequence>
<evidence type="ECO:0000259" key="2">
    <source>
        <dbReference type="PROSITE" id="PS50943"/>
    </source>
</evidence>
<dbReference type="PANTHER" id="PTHR46558:SF4">
    <property type="entry name" value="DNA-BIDING PHAGE PROTEIN"/>
    <property type="match status" value="1"/>
</dbReference>
<evidence type="ECO:0000256" key="1">
    <source>
        <dbReference type="ARBA" id="ARBA00023125"/>
    </source>
</evidence>
<dbReference type="CDD" id="cd00093">
    <property type="entry name" value="HTH_XRE"/>
    <property type="match status" value="1"/>
</dbReference>
<dbReference type="SUPFAM" id="SSF47413">
    <property type="entry name" value="lambda repressor-like DNA-binding domains"/>
    <property type="match status" value="1"/>
</dbReference>
<dbReference type="Gene3D" id="1.10.260.40">
    <property type="entry name" value="lambda repressor-like DNA-binding domains"/>
    <property type="match status" value="1"/>
</dbReference>
<dbReference type="EMBL" id="SRKR01000019">
    <property type="protein sequence ID" value="TGB09821.1"/>
    <property type="molecule type" value="Genomic_DNA"/>
</dbReference>
<dbReference type="Proteomes" id="UP000297521">
    <property type="component" value="Unassembled WGS sequence"/>
</dbReference>
<dbReference type="SMART" id="SM00530">
    <property type="entry name" value="HTH_XRE"/>
    <property type="match status" value="1"/>
</dbReference>
<reference evidence="3" key="1">
    <citation type="journal article" date="2019" name="Cell Metab.">
        <title>Nutrient sensing in CD11c cells alters the gut microbiome to regulate food intake and body mass.</title>
        <authorList>
            <person name="Chagwedera N.D."/>
            <person name="Ang Q.Y."/>
            <person name="Bisanz J.E."/>
            <person name="Leong Y.A."/>
            <person name="Ganeshan K."/>
            <person name="Cai J."/>
            <person name="Patterson A.D."/>
            <person name="Turnbaugh P.J."/>
            <person name="Chawla A."/>
        </authorList>
    </citation>
    <scope>NUCLEOTIDE SEQUENCE</scope>
    <source>
        <strain evidence="3">I8-5</strain>
    </source>
</reference>
<proteinExistence type="predicted"/>
<dbReference type="GeneID" id="77191218"/>
<accession>A0A3M6SJH1</accession>
<dbReference type="Pfam" id="PF01381">
    <property type="entry name" value="HTH_3"/>
    <property type="match status" value="1"/>
</dbReference>
<evidence type="ECO:0000313" key="4">
    <source>
        <dbReference type="Proteomes" id="UP000297521"/>
    </source>
</evidence>
<dbReference type="RefSeq" id="WP_122481370.1">
    <property type="nucleotide sequence ID" value="NZ_CANCWL010000013.1"/>
</dbReference>
<organism evidence="3 4">
    <name type="scientific">Limosilactobacillus reuteri</name>
    <name type="common">Lactobacillus reuteri</name>
    <dbReference type="NCBI Taxonomy" id="1598"/>
    <lineage>
        <taxon>Bacteria</taxon>
        <taxon>Bacillati</taxon>
        <taxon>Bacillota</taxon>
        <taxon>Bacilli</taxon>
        <taxon>Lactobacillales</taxon>
        <taxon>Lactobacillaceae</taxon>
        <taxon>Limosilactobacillus</taxon>
    </lineage>
</organism>
<evidence type="ECO:0000313" key="3">
    <source>
        <dbReference type="EMBL" id="TGB09821.1"/>
    </source>
</evidence>
<dbReference type="PROSITE" id="PS50943">
    <property type="entry name" value="HTH_CROC1"/>
    <property type="match status" value="1"/>
</dbReference>
<reference evidence="3" key="2">
    <citation type="submission" date="2019-04" db="EMBL/GenBank/DDBJ databases">
        <authorList>
            <person name="Bisanz J.E."/>
            <person name="Chagwedera N.D."/>
            <person name="Chawla A."/>
            <person name="Turnbaugh P.J."/>
        </authorList>
    </citation>
    <scope>NUCLEOTIDE SEQUENCE</scope>
    <source>
        <strain evidence="3">I8-5</strain>
    </source>
</reference>
<name>A0A3M6SJH1_LIMRT</name>
<dbReference type="PANTHER" id="PTHR46558">
    <property type="entry name" value="TRACRIPTIONAL REGULATORY PROTEIN-RELATED-RELATED"/>
    <property type="match status" value="1"/>
</dbReference>